<dbReference type="Pfam" id="PF13306">
    <property type="entry name" value="LRR_5"/>
    <property type="match status" value="1"/>
</dbReference>
<dbReference type="InterPro" id="IPR032675">
    <property type="entry name" value="LRR_dom_sf"/>
</dbReference>
<feature type="compositionally biased region" description="Low complexity" evidence="1">
    <location>
        <begin position="528"/>
        <end position="577"/>
    </location>
</feature>
<feature type="region of interest" description="Disordered" evidence="1">
    <location>
        <begin position="526"/>
        <end position="625"/>
    </location>
</feature>
<dbReference type="InterPro" id="IPR044081">
    <property type="entry name" value="DUF5776"/>
</dbReference>
<feature type="compositionally biased region" description="Low complexity" evidence="1">
    <location>
        <begin position="593"/>
        <end position="625"/>
    </location>
</feature>
<gene>
    <name evidence="3" type="ORF">AYR63_01130</name>
</gene>
<accession>A0A1B2IUY8</accession>
<sequence>MKHKTATIRIAGKVGLVTLVSASILGAGELGSTQLGHKLGLNNTSLTKPTVAKADSNNTFTYDGQSITVTSISEGGTVTPSSTVGSDGTLNYVMSVPIGHTIQASDFISAQGTVGDSTDAQALTADQINAAVAAGVIDVRYNQSTNMGYEGAAVSGWVYFNGAEYMLFSYSASATVPGNAQTYTDSQGIIYKVFTGDSGDNIAYISGGTAAAKKGTSLSIPATVDYNGTTYKVTSILSKAFAVAKPITTLDMSQATNLLSIGQGAFMQTQIGQVILPDSVVSLGANVFMNTSSNTQFMTKFDGGTVLTIMGQMALADNALNDITLPADVTYGSSALGSQSPTKTASTTPTTGQALITSTTGGLQLPLSQLITLNVGGESQVNQIAVSGIKGTGVTYNQTTQTFTVDPSVTSFSFGFGNFFGSSLPGGYGGTYTVTVNNGADTVTPQDQTIDPGATLPDAASYISSITDANGNSVDPATAASDGSLKITYPDGTPDTNTPGTYEVDITYNDGTNTYSAVAHLTVSAPADSSSSSSDSSSDSSSSSDSNSSSDGNSSSDSNSSSNGNTPTGTGSSSNNNGGTGNNGTTGNGGTDTGSSSANNVSSSSSSSSSTTGTATGTDTETTTSANTASIGEKVYAKKALNLYSKPTFSTKNRVTGYAKKTRIYAPIFTINGTAKSANGVLRYKVTTESGKKGYITANDSYTAPLYWQGGYSKLYVINPAGTYAYKTQTFNKSHRATLLKQGTAVKVTKVIKSGLTTRYQLTNGTYISGNKQWTSPTKPTFPAKVANRGALNLYSDKNLTHKIKHYSTKHVFTVQKWDYSNGRAQHKGNALRYKVAGGYISGNSALVKAVK</sequence>
<proteinExistence type="predicted"/>
<dbReference type="AlphaFoldDB" id="A0A1B2IUY8"/>
<keyword evidence="4" id="KW-1185">Reference proteome</keyword>
<dbReference type="Pfam" id="PF19087">
    <property type="entry name" value="DUF5776"/>
    <property type="match status" value="1"/>
</dbReference>
<reference evidence="3 4" key="1">
    <citation type="submission" date="2016-03" db="EMBL/GenBank/DDBJ databases">
        <title>Pediococcus and Lactobacillus from brewery environment - whole genome sequencing and assembly.</title>
        <authorList>
            <person name="Behr J."/>
            <person name="Geissler A.J."/>
            <person name="Vogel R.F."/>
        </authorList>
    </citation>
    <scope>NUCLEOTIDE SEQUENCE [LARGE SCALE GENOMIC DNA]</scope>
    <source>
        <strain evidence="3 4">TMW 1.1995</strain>
    </source>
</reference>
<evidence type="ECO:0000256" key="1">
    <source>
        <dbReference type="SAM" id="MobiDB-lite"/>
    </source>
</evidence>
<dbReference type="EMBL" id="CP014924">
    <property type="protein sequence ID" value="ANZ65876.1"/>
    <property type="molecule type" value="Genomic_DNA"/>
</dbReference>
<dbReference type="InterPro" id="IPR026906">
    <property type="entry name" value="LRR_5"/>
</dbReference>
<feature type="compositionally biased region" description="Gly residues" evidence="1">
    <location>
        <begin position="578"/>
        <end position="592"/>
    </location>
</feature>
<evidence type="ECO:0000259" key="2">
    <source>
        <dbReference type="Pfam" id="PF19087"/>
    </source>
</evidence>
<dbReference type="Proteomes" id="UP000093267">
    <property type="component" value="Chromosome"/>
</dbReference>
<dbReference type="KEGG" id="lpd:AYR62_01810"/>
<feature type="domain" description="DUF5776" evidence="2">
    <location>
        <begin position="707"/>
        <end position="774"/>
    </location>
</feature>
<protein>
    <recommendedName>
        <fullName evidence="2">DUF5776 domain-containing protein</fullName>
    </recommendedName>
</protein>
<organism evidence="3 4">
    <name type="scientific">Secundilactobacillus paracollinoides</name>
    <dbReference type="NCBI Taxonomy" id="240427"/>
    <lineage>
        <taxon>Bacteria</taxon>
        <taxon>Bacillati</taxon>
        <taxon>Bacillota</taxon>
        <taxon>Bacilli</taxon>
        <taxon>Lactobacillales</taxon>
        <taxon>Lactobacillaceae</taxon>
        <taxon>Secundilactobacillus</taxon>
    </lineage>
</organism>
<feature type="compositionally biased region" description="Low complexity" evidence="1">
    <location>
        <begin position="488"/>
        <end position="500"/>
    </location>
</feature>
<evidence type="ECO:0000313" key="4">
    <source>
        <dbReference type="Proteomes" id="UP000093267"/>
    </source>
</evidence>
<dbReference type="Gene3D" id="3.80.10.10">
    <property type="entry name" value="Ribonuclease Inhibitor"/>
    <property type="match status" value="1"/>
</dbReference>
<name>A0A1B2IUY8_9LACO</name>
<feature type="region of interest" description="Disordered" evidence="1">
    <location>
        <begin position="467"/>
        <end position="500"/>
    </location>
</feature>
<evidence type="ECO:0000313" key="3">
    <source>
        <dbReference type="EMBL" id="ANZ65876.1"/>
    </source>
</evidence>
<dbReference type="STRING" id="240427.AYR62_01810"/>